<gene>
    <name evidence="1" type="ORF">NCTC9962_03758</name>
</gene>
<evidence type="ECO:0000313" key="2">
    <source>
        <dbReference type="Proteomes" id="UP000254052"/>
    </source>
</evidence>
<accession>A0A377B799</accession>
<dbReference type="AlphaFoldDB" id="A0A377B799"/>
<evidence type="ECO:0000313" key="1">
    <source>
        <dbReference type="EMBL" id="STL49493.1"/>
    </source>
</evidence>
<reference evidence="1 2" key="1">
    <citation type="submission" date="2018-06" db="EMBL/GenBank/DDBJ databases">
        <authorList>
            <consortium name="Pathogen Informatics"/>
            <person name="Doyle S."/>
        </authorList>
    </citation>
    <scope>NUCLEOTIDE SEQUENCE [LARGE SCALE GENOMIC DNA]</scope>
    <source>
        <strain evidence="1 2">NCTC9962</strain>
    </source>
</reference>
<proteinExistence type="predicted"/>
<organism evidence="1 2">
    <name type="scientific">Escherichia coli</name>
    <dbReference type="NCBI Taxonomy" id="562"/>
    <lineage>
        <taxon>Bacteria</taxon>
        <taxon>Pseudomonadati</taxon>
        <taxon>Pseudomonadota</taxon>
        <taxon>Gammaproteobacteria</taxon>
        <taxon>Enterobacterales</taxon>
        <taxon>Enterobacteriaceae</taxon>
        <taxon>Escherichia</taxon>
    </lineage>
</organism>
<dbReference type="Proteomes" id="UP000254052">
    <property type="component" value="Unassembled WGS sequence"/>
</dbReference>
<sequence>MCAALLNAKAGLGADKLRAEQFTLARPFR</sequence>
<dbReference type="EMBL" id="UGED01000008">
    <property type="protein sequence ID" value="STL49493.1"/>
    <property type="molecule type" value="Genomic_DNA"/>
</dbReference>
<name>A0A377B799_ECOLX</name>
<protein>
    <submittedName>
        <fullName evidence="1">Uncharacterized protein</fullName>
    </submittedName>
</protein>